<dbReference type="EMBL" id="JACTNZ010000004">
    <property type="protein sequence ID" value="KAG5555078.1"/>
    <property type="molecule type" value="Genomic_DNA"/>
</dbReference>
<protein>
    <submittedName>
        <fullName evidence="1">Uncharacterized protein</fullName>
    </submittedName>
</protein>
<keyword evidence="2" id="KW-1185">Reference proteome</keyword>
<name>A0AAV6KSP2_9ERIC</name>
<accession>A0AAV6KSP2</accession>
<comment type="caution">
    <text evidence="1">The sequence shown here is derived from an EMBL/GenBank/DDBJ whole genome shotgun (WGS) entry which is preliminary data.</text>
</comment>
<dbReference type="Proteomes" id="UP000823749">
    <property type="component" value="Chromosome 4"/>
</dbReference>
<evidence type="ECO:0000313" key="1">
    <source>
        <dbReference type="EMBL" id="KAG5555078.1"/>
    </source>
</evidence>
<sequence>MSSSAFELAAGLGDEEAGVGYSGDICGGVGMSVPRLYVRKVALDGISKRCSARTCMHANESRAATTLYIDRLTPVDHEHGPGGGRWKSTYVDVAGDLFDVLLKLMHSFLFSNLENEETCYGVSMLGKIIGVFSCGGGPVSGFPHRVSILVECWGLGAEEDELICSMRGIGRMEIRTSETQVLKKLQLGLQSLVYVGEEDLGHVPNGGPNVGAGEAECGLSRDFLGGKRLEMEMACVSENAKFSMRKLEMEGFEV</sequence>
<evidence type="ECO:0000313" key="2">
    <source>
        <dbReference type="Proteomes" id="UP000823749"/>
    </source>
</evidence>
<organism evidence="1 2">
    <name type="scientific">Rhododendron griersonianum</name>
    <dbReference type="NCBI Taxonomy" id="479676"/>
    <lineage>
        <taxon>Eukaryota</taxon>
        <taxon>Viridiplantae</taxon>
        <taxon>Streptophyta</taxon>
        <taxon>Embryophyta</taxon>
        <taxon>Tracheophyta</taxon>
        <taxon>Spermatophyta</taxon>
        <taxon>Magnoliopsida</taxon>
        <taxon>eudicotyledons</taxon>
        <taxon>Gunneridae</taxon>
        <taxon>Pentapetalae</taxon>
        <taxon>asterids</taxon>
        <taxon>Ericales</taxon>
        <taxon>Ericaceae</taxon>
        <taxon>Ericoideae</taxon>
        <taxon>Rhodoreae</taxon>
        <taxon>Rhododendron</taxon>
    </lineage>
</organism>
<proteinExistence type="predicted"/>
<dbReference type="AlphaFoldDB" id="A0AAV6KSP2"/>
<gene>
    <name evidence="1" type="ORF">RHGRI_012569</name>
</gene>
<reference evidence="1" key="1">
    <citation type="submission" date="2020-08" db="EMBL/GenBank/DDBJ databases">
        <title>Plant Genome Project.</title>
        <authorList>
            <person name="Zhang R.-G."/>
        </authorList>
    </citation>
    <scope>NUCLEOTIDE SEQUENCE</scope>
    <source>
        <strain evidence="1">WSP0</strain>
        <tissue evidence="1">Leaf</tissue>
    </source>
</reference>